<dbReference type="Gene3D" id="1.20.120.1080">
    <property type="match status" value="1"/>
</dbReference>
<keyword evidence="2" id="KW-0378">Hydrolase</keyword>
<dbReference type="GO" id="GO:0005524">
    <property type="term" value="F:ATP binding"/>
    <property type="evidence" value="ECO:0007669"/>
    <property type="project" value="UniProtKB-KW"/>
</dbReference>
<dbReference type="OrthoDB" id="10253254at2759"/>
<proteinExistence type="predicted"/>
<dbReference type="GO" id="GO:0003723">
    <property type="term" value="F:RNA binding"/>
    <property type="evidence" value="ECO:0007669"/>
    <property type="project" value="TreeGrafter"/>
</dbReference>
<evidence type="ECO:0000313" key="6">
    <source>
        <dbReference type="EMBL" id="RCH82906.1"/>
    </source>
</evidence>
<dbReference type="SUPFAM" id="SSF52540">
    <property type="entry name" value="P-loop containing nucleoside triphosphate hydrolases"/>
    <property type="match status" value="1"/>
</dbReference>
<keyword evidence="7" id="KW-1185">Reference proteome</keyword>
<sequence length="393" mass="44748">FDNEFAQFSTPEIDRMPIEGVVLNMKSMFIDNVVNFPFPTPPPKESLIKAEKLLAYLGAVDPNSKRISEFGQIMSLFPITPRFAKMLIIGQQHDCLPYVIAIVSALSVGNPFIQDYQLDDASDQEKESEDDDEEYTHLKSQAVIDKEKRKAMRRKYFGSLMKHASLDPSSDILKLLSAVAAYEYADGSNTFCEENFLRPKAMEEIRKLRRQLTNLVSANFPEIDVYMDPRMKRPSATQLKVLRQVLTAGFIDSVAIRQDVLDTGGGKGKKLKHSRHVVYRLMWSDEEAFIHPTSTLFSQEPPAMLVYSELYKGTKTWLKGVTSVETKWVAKLGQGLCSYGRPLEYPLPKFIGDKKDRKLVYVVPSFGPKGWPLPPIQVEQRREGTRWMTVSHQ</sequence>
<keyword evidence="3 6" id="KW-0347">Helicase</keyword>
<protein>
    <submittedName>
        <fullName evidence="6">Putative ATP-dependent RNA helicase DHR1</fullName>
    </submittedName>
</protein>
<dbReference type="Pfam" id="PF21010">
    <property type="entry name" value="HA2_C"/>
    <property type="match status" value="1"/>
</dbReference>
<feature type="domain" description="Helicase-associated" evidence="5">
    <location>
        <begin position="49"/>
        <end position="176"/>
    </location>
</feature>
<dbReference type="InterPro" id="IPR011709">
    <property type="entry name" value="DEAD-box_helicase_OB_fold"/>
</dbReference>
<dbReference type="InterPro" id="IPR007502">
    <property type="entry name" value="Helicase-assoc_dom"/>
</dbReference>
<accession>A0A367IZ08</accession>
<organism evidence="6 7">
    <name type="scientific">Rhizopus stolonifer</name>
    <name type="common">Rhizopus nigricans</name>
    <dbReference type="NCBI Taxonomy" id="4846"/>
    <lineage>
        <taxon>Eukaryota</taxon>
        <taxon>Fungi</taxon>
        <taxon>Fungi incertae sedis</taxon>
        <taxon>Mucoromycota</taxon>
        <taxon>Mucoromycotina</taxon>
        <taxon>Mucoromycetes</taxon>
        <taxon>Mucorales</taxon>
        <taxon>Mucorineae</taxon>
        <taxon>Rhizopodaceae</taxon>
        <taxon>Rhizopus</taxon>
    </lineage>
</organism>
<dbReference type="GO" id="GO:0005730">
    <property type="term" value="C:nucleolus"/>
    <property type="evidence" value="ECO:0007669"/>
    <property type="project" value="TreeGrafter"/>
</dbReference>
<evidence type="ECO:0000256" key="4">
    <source>
        <dbReference type="ARBA" id="ARBA00022840"/>
    </source>
</evidence>
<evidence type="ECO:0000256" key="2">
    <source>
        <dbReference type="ARBA" id="ARBA00022801"/>
    </source>
</evidence>
<comment type="caution">
    <text evidence="6">The sequence shown here is derived from an EMBL/GenBank/DDBJ whole genome shotgun (WGS) entry which is preliminary data.</text>
</comment>
<keyword evidence="4" id="KW-0067">ATP-binding</keyword>
<evidence type="ECO:0000259" key="5">
    <source>
        <dbReference type="SMART" id="SM00847"/>
    </source>
</evidence>
<dbReference type="InterPro" id="IPR048333">
    <property type="entry name" value="HA2_WH"/>
</dbReference>
<dbReference type="EMBL" id="PJQM01004936">
    <property type="protein sequence ID" value="RCH82906.1"/>
    <property type="molecule type" value="Genomic_DNA"/>
</dbReference>
<evidence type="ECO:0000313" key="7">
    <source>
        <dbReference type="Proteomes" id="UP000253551"/>
    </source>
</evidence>
<dbReference type="SMART" id="SM00847">
    <property type="entry name" value="HA2"/>
    <property type="match status" value="1"/>
</dbReference>
<dbReference type="Proteomes" id="UP000253551">
    <property type="component" value="Unassembled WGS sequence"/>
</dbReference>
<evidence type="ECO:0000256" key="1">
    <source>
        <dbReference type="ARBA" id="ARBA00022741"/>
    </source>
</evidence>
<dbReference type="STRING" id="4846.A0A367IZ08"/>
<evidence type="ECO:0000256" key="3">
    <source>
        <dbReference type="ARBA" id="ARBA00022806"/>
    </source>
</evidence>
<feature type="non-terminal residue" evidence="6">
    <location>
        <position position="1"/>
    </location>
</feature>
<dbReference type="InterPro" id="IPR027417">
    <property type="entry name" value="P-loop_NTPase"/>
</dbReference>
<gene>
    <name evidence="6" type="primary">ECM16_2</name>
    <name evidence="6" type="ORF">CU098_002614</name>
</gene>
<dbReference type="GO" id="GO:0000462">
    <property type="term" value="P:maturation of SSU-rRNA from tricistronic rRNA transcript (SSU-rRNA, 5.8S rRNA, LSU-rRNA)"/>
    <property type="evidence" value="ECO:0007669"/>
    <property type="project" value="TreeGrafter"/>
</dbReference>
<dbReference type="GO" id="GO:0004386">
    <property type="term" value="F:helicase activity"/>
    <property type="evidence" value="ECO:0007669"/>
    <property type="project" value="UniProtKB-KW"/>
</dbReference>
<reference evidence="6 7" key="1">
    <citation type="journal article" date="2018" name="G3 (Bethesda)">
        <title>Phylogenetic and Phylogenomic Definition of Rhizopus Species.</title>
        <authorList>
            <person name="Gryganskyi A.P."/>
            <person name="Golan J."/>
            <person name="Dolatabadi S."/>
            <person name="Mondo S."/>
            <person name="Robb S."/>
            <person name="Idnurm A."/>
            <person name="Muszewska A."/>
            <person name="Steczkiewicz K."/>
            <person name="Masonjones S."/>
            <person name="Liao H.L."/>
            <person name="Gajdeczka M.T."/>
            <person name="Anike F."/>
            <person name="Vuek A."/>
            <person name="Anishchenko I.M."/>
            <person name="Voigt K."/>
            <person name="de Hoog G.S."/>
            <person name="Smith M.E."/>
            <person name="Heitman J."/>
            <person name="Vilgalys R."/>
            <person name="Stajich J.E."/>
        </authorList>
    </citation>
    <scope>NUCLEOTIDE SEQUENCE [LARGE SCALE GENOMIC DNA]</scope>
    <source>
        <strain evidence="6 7">LSU 92-RS-03</strain>
    </source>
</reference>
<dbReference type="Pfam" id="PF07717">
    <property type="entry name" value="OB_NTP_bind"/>
    <property type="match status" value="1"/>
</dbReference>
<dbReference type="PANTHER" id="PTHR18934">
    <property type="entry name" value="ATP-DEPENDENT RNA HELICASE"/>
    <property type="match status" value="1"/>
</dbReference>
<dbReference type="PANTHER" id="PTHR18934:SF99">
    <property type="entry name" value="ATP-DEPENDENT RNA HELICASE DHX37-RELATED"/>
    <property type="match status" value="1"/>
</dbReference>
<keyword evidence="1" id="KW-0547">Nucleotide-binding</keyword>
<dbReference type="Pfam" id="PF04408">
    <property type="entry name" value="WHD_HA2"/>
    <property type="match status" value="1"/>
</dbReference>
<name>A0A367IZ08_RHIST</name>
<dbReference type="GO" id="GO:0016787">
    <property type="term" value="F:hydrolase activity"/>
    <property type="evidence" value="ECO:0007669"/>
    <property type="project" value="UniProtKB-KW"/>
</dbReference>
<dbReference type="AlphaFoldDB" id="A0A367IZ08"/>